<dbReference type="SUPFAM" id="SSF48208">
    <property type="entry name" value="Six-hairpin glycosidases"/>
    <property type="match status" value="1"/>
</dbReference>
<gene>
    <name evidence="6" type="ORF">BJ971_004098</name>
</gene>
<dbReference type="PANTHER" id="PTHR31151:SF0">
    <property type="entry name" value="PROLINE-TRNA LIGASE (DUF1680)"/>
    <property type="match status" value="1"/>
</dbReference>
<dbReference type="InterPro" id="IPR006311">
    <property type="entry name" value="TAT_signal"/>
</dbReference>
<dbReference type="InterPro" id="IPR012878">
    <property type="entry name" value="Beta-AFase-like_GH127_cat"/>
</dbReference>
<dbReference type="Pfam" id="PF07944">
    <property type="entry name" value="Beta-AFase-like_GH127_cat"/>
    <property type="match status" value="1"/>
</dbReference>
<keyword evidence="7" id="KW-1185">Reference proteome</keyword>
<dbReference type="Gene3D" id="2.60.120.200">
    <property type="match status" value="1"/>
</dbReference>
<feature type="domain" description="LamG-like jellyroll fold" evidence="5">
    <location>
        <begin position="670"/>
        <end position="807"/>
    </location>
</feature>
<dbReference type="PANTHER" id="PTHR31151">
    <property type="entry name" value="PROLINE-TRNA LIGASE (DUF1680)"/>
    <property type="match status" value="1"/>
</dbReference>
<feature type="region of interest" description="Disordered" evidence="3">
    <location>
        <begin position="621"/>
        <end position="640"/>
    </location>
</feature>
<keyword evidence="2" id="KW-1015">Disulfide bond</keyword>
<evidence type="ECO:0000313" key="6">
    <source>
        <dbReference type="EMBL" id="MBB4763542.1"/>
    </source>
</evidence>
<feature type="chain" id="PRO_5031173367" evidence="4">
    <location>
        <begin position="36"/>
        <end position="813"/>
    </location>
</feature>
<evidence type="ECO:0000313" key="7">
    <source>
        <dbReference type="Proteomes" id="UP000578112"/>
    </source>
</evidence>
<dbReference type="InterPro" id="IPR008928">
    <property type="entry name" value="6-hairpin_glycosidase_sf"/>
</dbReference>
<dbReference type="RefSeq" id="WP_184994845.1">
    <property type="nucleotide sequence ID" value="NZ_BOMK01000020.1"/>
</dbReference>
<dbReference type="EMBL" id="JACHNH010000001">
    <property type="protein sequence ID" value="MBB4763542.1"/>
    <property type="molecule type" value="Genomic_DNA"/>
</dbReference>
<dbReference type="InterPro" id="IPR013320">
    <property type="entry name" value="ConA-like_dom_sf"/>
</dbReference>
<dbReference type="InterPro" id="IPR049046">
    <property type="entry name" value="Beta-AFase-like_GH127_middle"/>
</dbReference>
<evidence type="ECO:0000256" key="2">
    <source>
        <dbReference type="ARBA" id="ARBA00023157"/>
    </source>
</evidence>
<organism evidence="6 7">
    <name type="scientific">Actinoplanes digitatis</name>
    <dbReference type="NCBI Taxonomy" id="1868"/>
    <lineage>
        <taxon>Bacteria</taxon>
        <taxon>Bacillati</taxon>
        <taxon>Actinomycetota</taxon>
        <taxon>Actinomycetes</taxon>
        <taxon>Micromonosporales</taxon>
        <taxon>Micromonosporaceae</taxon>
        <taxon>Actinoplanes</taxon>
    </lineage>
</organism>
<dbReference type="SMART" id="SM00560">
    <property type="entry name" value="LamGL"/>
    <property type="match status" value="1"/>
</dbReference>
<evidence type="ECO:0000256" key="4">
    <source>
        <dbReference type="SAM" id="SignalP"/>
    </source>
</evidence>
<proteinExistence type="predicted"/>
<sequence length="813" mass="86391">MNLPPLSRRTVLKSGALTAGAVAAGTALAPAAAYARPDTGVSAYAFPLTAVRLGSGPFQAGAARTQAYLSFLDPDRLLHMFRVTAGLSSTATPCGGWESPGTELRGHSIGHVLTALAQAYASTGDAAYRSKGDHLVAQLGLCQRANGYLSAYPESFFDRLESGQQVWAPYYTLHKIVAGLLDMHQLAGNAQALTILTRKAAWVQSRNSRLTYDQRQQLLRTEFGGIGETLVNLYQLSENPAHLTTAQYFDHSQVLDPLAAGFDALAGFHANTQIPKALAAIRAYHATGTTRYRDIAVNFWNFVTRRHSYAIGGNSNGEYFKAPDRIAAELSDSTCECCNSYNMLKLTRQLFFTEPGRAAELMDFYEKALYNHLLGAQNPASTHGHHCYYVPLRAGGIKTYSNDYNNFTCCHGTGMETNTKFGDSVYFHNGTTLYVNLFIASTLTWPGRGITVRQDTAYPQTPSSRLTVTGSGAIDLRVRIPSWAAGAEVRVNGAVQGTAVPGTYLAVSRTWSSGDTVDISLPMALAVESTPDNPAVRSVRHGPIVLAGQYGTTDLAALPALDPAALRPTTNPLEYTAGSVLLRPFYLTHGQRYTVYWNVASTPPPLPAFVAHYPFDEASGSTATDATGNGRTATLSGGAGRTTGRTGNAVLLNGTTAHVSLPTGILAGAAAFSVAAWVRLDTVATWARLFDFGAGTGAYMFLTARSGAGTARYAISSGGSGAEQRIDAPAALPAGSWTHVAVTHAGNLGVLYVNGAEVARNSALTVRPSALGTTTQNWIGRSQYAGDPYLAAAVDDLRVYSRALSAAELAQLQ</sequence>
<dbReference type="GO" id="GO:0005975">
    <property type="term" value="P:carbohydrate metabolic process"/>
    <property type="evidence" value="ECO:0007669"/>
    <property type="project" value="InterPro"/>
</dbReference>
<evidence type="ECO:0000259" key="5">
    <source>
        <dbReference type="SMART" id="SM00560"/>
    </source>
</evidence>
<protein>
    <submittedName>
        <fullName evidence="6">DUF1680 family protein</fullName>
    </submittedName>
</protein>
<keyword evidence="1 4" id="KW-0732">Signal</keyword>
<reference evidence="6 7" key="1">
    <citation type="submission" date="2020-08" db="EMBL/GenBank/DDBJ databases">
        <title>Sequencing the genomes of 1000 actinobacteria strains.</title>
        <authorList>
            <person name="Klenk H.-P."/>
        </authorList>
    </citation>
    <scope>NUCLEOTIDE SEQUENCE [LARGE SCALE GENOMIC DNA]</scope>
    <source>
        <strain evidence="6 7">DSM 43149</strain>
    </source>
</reference>
<dbReference type="PROSITE" id="PS51318">
    <property type="entry name" value="TAT"/>
    <property type="match status" value="1"/>
</dbReference>
<dbReference type="Pfam" id="PF13385">
    <property type="entry name" value="Laminin_G_3"/>
    <property type="match status" value="1"/>
</dbReference>
<accession>A0A7W7HZA3</accession>
<feature type="compositionally biased region" description="Low complexity" evidence="3">
    <location>
        <begin position="630"/>
        <end position="640"/>
    </location>
</feature>
<dbReference type="InterPro" id="IPR006558">
    <property type="entry name" value="LamG-like"/>
</dbReference>
<name>A0A7W7HZA3_9ACTN</name>
<evidence type="ECO:0000256" key="3">
    <source>
        <dbReference type="SAM" id="MobiDB-lite"/>
    </source>
</evidence>
<dbReference type="SUPFAM" id="SSF49899">
    <property type="entry name" value="Concanavalin A-like lectins/glucanases"/>
    <property type="match status" value="1"/>
</dbReference>
<dbReference type="AlphaFoldDB" id="A0A7W7HZA3"/>
<dbReference type="Proteomes" id="UP000578112">
    <property type="component" value="Unassembled WGS sequence"/>
</dbReference>
<comment type="caution">
    <text evidence="6">The sequence shown here is derived from an EMBL/GenBank/DDBJ whole genome shotgun (WGS) entry which is preliminary data.</text>
</comment>
<evidence type="ECO:0000256" key="1">
    <source>
        <dbReference type="ARBA" id="ARBA00022729"/>
    </source>
</evidence>
<feature type="signal peptide" evidence="4">
    <location>
        <begin position="1"/>
        <end position="35"/>
    </location>
</feature>
<dbReference type="Pfam" id="PF20736">
    <property type="entry name" value="Glyco_hydro127M"/>
    <property type="match status" value="1"/>
</dbReference>